<dbReference type="AlphaFoldDB" id="A0AAW2LKT0"/>
<reference evidence="1" key="1">
    <citation type="submission" date="2020-06" db="EMBL/GenBank/DDBJ databases">
        <authorList>
            <person name="Li T."/>
            <person name="Hu X."/>
            <person name="Zhang T."/>
            <person name="Song X."/>
            <person name="Zhang H."/>
            <person name="Dai N."/>
            <person name="Sheng W."/>
            <person name="Hou X."/>
            <person name="Wei L."/>
        </authorList>
    </citation>
    <scope>NUCLEOTIDE SEQUENCE</scope>
    <source>
        <strain evidence="1">G01</strain>
        <tissue evidence="1">Leaf</tissue>
    </source>
</reference>
<protein>
    <submittedName>
        <fullName evidence="1">Uncharacterized protein</fullName>
    </submittedName>
</protein>
<name>A0AAW2LKT0_9LAMI</name>
<comment type="caution">
    <text evidence="1">The sequence shown here is derived from an EMBL/GenBank/DDBJ whole genome shotgun (WGS) entry which is preliminary data.</text>
</comment>
<accession>A0AAW2LKT0</accession>
<evidence type="ECO:0000313" key="1">
    <source>
        <dbReference type="EMBL" id="KAL0319348.1"/>
    </source>
</evidence>
<gene>
    <name evidence="1" type="ORF">Sangu_2091000</name>
</gene>
<dbReference type="EMBL" id="JACGWK010000013">
    <property type="protein sequence ID" value="KAL0319348.1"/>
    <property type="molecule type" value="Genomic_DNA"/>
</dbReference>
<proteinExistence type="predicted"/>
<organism evidence="1">
    <name type="scientific">Sesamum angustifolium</name>
    <dbReference type="NCBI Taxonomy" id="2727405"/>
    <lineage>
        <taxon>Eukaryota</taxon>
        <taxon>Viridiplantae</taxon>
        <taxon>Streptophyta</taxon>
        <taxon>Embryophyta</taxon>
        <taxon>Tracheophyta</taxon>
        <taxon>Spermatophyta</taxon>
        <taxon>Magnoliopsida</taxon>
        <taxon>eudicotyledons</taxon>
        <taxon>Gunneridae</taxon>
        <taxon>Pentapetalae</taxon>
        <taxon>asterids</taxon>
        <taxon>lamiids</taxon>
        <taxon>Lamiales</taxon>
        <taxon>Pedaliaceae</taxon>
        <taxon>Sesamum</taxon>
    </lineage>
</organism>
<reference evidence="1" key="2">
    <citation type="journal article" date="2024" name="Plant">
        <title>Genomic evolution and insights into agronomic trait innovations of Sesamum species.</title>
        <authorList>
            <person name="Miao H."/>
            <person name="Wang L."/>
            <person name="Qu L."/>
            <person name="Liu H."/>
            <person name="Sun Y."/>
            <person name="Le M."/>
            <person name="Wang Q."/>
            <person name="Wei S."/>
            <person name="Zheng Y."/>
            <person name="Lin W."/>
            <person name="Duan Y."/>
            <person name="Cao H."/>
            <person name="Xiong S."/>
            <person name="Wang X."/>
            <person name="Wei L."/>
            <person name="Li C."/>
            <person name="Ma Q."/>
            <person name="Ju M."/>
            <person name="Zhao R."/>
            <person name="Li G."/>
            <person name="Mu C."/>
            <person name="Tian Q."/>
            <person name="Mei H."/>
            <person name="Zhang T."/>
            <person name="Gao T."/>
            <person name="Zhang H."/>
        </authorList>
    </citation>
    <scope>NUCLEOTIDE SEQUENCE</scope>
    <source>
        <strain evidence="1">G01</strain>
    </source>
</reference>
<sequence length="150" mass="16581">MLLPAGGVGMTSTMDDINLIQQAQRHHLVVRELGEEIDLEIGPGDDDPSFPHNSLLGVQPHESSAKEHAENKLMMVLNFLMRIMICQRHKQGNGRRRLLKDGERNGLIHISGHMLMSRMGQPGYSVLCAESMAGSIDGTHMEMKAVGICR</sequence>